<name>A0A158KEH5_9BURK</name>
<dbReference type="PANTHER" id="PTHR30349:SF90">
    <property type="entry name" value="TYROSINE RECOMBINASE XERD"/>
    <property type="match status" value="1"/>
</dbReference>
<dbReference type="SUPFAM" id="SSF47823">
    <property type="entry name" value="lambda integrase-like, N-terminal domain"/>
    <property type="match status" value="1"/>
</dbReference>
<keyword evidence="2 4" id="KW-0238">DNA-binding</keyword>
<dbReference type="Gene3D" id="1.10.150.130">
    <property type="match status" value="1"/>
</dbReference>
<dbReference type="STRING" id="326475.AWB66_05999"/>
<dbReference type="CDD" id="cd01188">
    <property type="entry name" value="INT_RitA_C_like"/>
    <property type="match status" value="1"/>
</dbReference>
<dbReference type="PANTHER" id="PTHR30349">
    <property type="entry name" value="PHAGE INTEGRASE-RELATED"/>
    <property type="match status" value="1"/>
</dbReference>
<organism evidence="7 8">
    <name type="scientific">Caballeronia telluris</name>
    <dbReference type="NCBI Taxonomy" id="326475"/>
    <lineage>
        <taxon>Bacteria</taxon>
        <taxon>Pseudomonadati</taxon>
        <taxon>Pseudomonadota</taxon>
        <taxon>Betaproteobacteria</taxon>
        <taxon>Burkholderiales</taxon>
        <taxon>Burkholderiaceae</taxon>
        <taxon>Caballeronia</taxon>
    </lineage>
</organism>
<keyword evidence="8" id="KW-1185">Reference proteome</keyword>
<dbReference type="InterPro" id="IPR002104">
    <property type="entry name" value="Integrase_catalytic"/>
</dbReference>
<protein>
    <submittedName>
        <fullName evidence="7">Integrase family protein</fullName>
    </submittedName>
</protein>
<dbReference type="Gene3D" id="1.10.443.10">
    <property type="entry name" value="Intergrase catalytic core"/>
    <property type="match status" value="1"/>
</dbReference>
<accession>A0A158KEH5</accession>
<feature type="domain" description="Core-binding (CB)" evidence="6">
    <location>
        <begin position="12"/>
        <end position="94"/>
    </location>
</feature>
<dbReference type="GO" id="GO:0003677">
    <property type="term" value="F:DNA binding"/>
    <property type="evidence" value="ECO:0007669"/>
    <property type="project" value="UniProtKB-UniRule"/>
</dbReference>
<dbReference type="AlphaFoldDB" id="A0A158KEH5"/>
<keyword evidence="3" id="KW-0233">DNA recombination</keyword>
<dbReference type="GO" id="GO:0006310">
    <property type="term" value="P:DNA recombination"/>
    <property type="evidence" value="ECO:0007669"/>
    <property type="project" value="UniProtKB-KW"/>
</dbReference>
<evidence type="ECO:0000259" key="6">
    <source>
        <dbReference type="PROSITE" id="PS51900"/>
    </source>
</evidence>
<dbReference type="InterPro" id="IPR044068">
    <property type="entry name" value="CB"/>
</dbReference>
<evidence type="ECO:0000256" key="1">
    <source>
        <dbReference type="ARBA" id="ARBA00022908"/>
    </source>
</evidence>
<feature type="domain" description="Tyr recombinase" evidence="5">
    <location>
        <begin position="217"/>
        <end position="401"/>
    </location>
</feature>
<dbReference type="RefSeq" id="WP_087633695.1">
    <property type="nucleotide sequence ID" value="NZ_FCNZ02000048.1"/>
</dbReference>
<dbReference type="InterPro" id="IPR050090">
    <property type="entry name" value="Tyrosine_recombinase_XerCD"/>
</dbReference>
<evidence type="ECO:0000259" key="5">
    <source>
        <dbReference type="PROSITE" id="PS51898"/>
    </source>
</evidence>
<evidence type="ECO:0000313" key="8">
    <source>
        <dbReference type="Proteomes" id="UP000054717"/>
    </source>
</evidence>
<dbReference type="PROSITE" id="PS51900">
    <property type="entry name" value="CB"/>
    <property type="match status" value="2"/>
</dbReference>
<comment type="caution">
    <text evidence="7">The sequence shown here is derived from an EMBL/GenBank/DDBJ whole genome shotgun (WGS) entry which is preliminary data.</text>
</comment>
<proteinExistence type="predicted"/>
<dbReference type="SUPFAM" id="SSF56349">
    <property type="entry name" value="DNA breaking-rejoining enzymes"/>
    <property type="match status" value="1"/>
</dbReference>
<sequence>MNATRTVSESGAIPAHHIDAFLDRLRTAHYSEVSLRKKRRVLCAFSGWMKRRNIDLIDLDESVIARYMKRMFDASRDRVQRARPTLRQFLAYLRAEAIVCSPTSGGQSEIAHIYRRYLDYLKQDRGLAKNSLLVYAPFVHDFLDSHSVSSGGLLPDAFDAVAIRNHLLARSKGRLAEYTRLMAVALRSFCHFLFLRGDTARDLAGSVPSVRKWRQSTVPTFLTPEQQEALIASADRSTPTGLRDYAILLLLARLGLRAGEIIAIELDDIHWRSGELVIHGKGNIVEHVPLSLEVGEAIATYLRDGRGASASRRVFLRRLAPRVGLAGPAAIGKIVCQAFARAGFRPACRGAAHLFRRGLATTMIRHGASMAEIAEVLRHRSPDSTAIYAKVAFEDLRGVARSWPTAGGAI</sequence>
<evidence type="ECO:0000256" key="2">
    <source>
        <dbReference type="ARBA" id="ARBA00023125"/>
    </source>
</evidence>
<evidence type="ECO:0000256" key="4">
    <source>
        <dbReference type="PROSITE-ProRule" id="PRU01248"/>
    </source>
</evidence>
<gene>
    <name evidence="7" type="ORF">AWB66_05999</name>
</gene>
<dbReference type="EMBL" id="FCNZ02000048">
    <property type="protein sequence ID" value="SAL79189.1"/>
    <property type="molecule type" value="Genomic_DNA"/>
</dbReference>
<dbReference type="Proteomes" id="UP000054717">
    <property type="component" value="Unassembled WGS sequence"/>
</dbReference>
<dbReference type="GO" id="GO:0015074">
    <property type="term" value="P:DNA integration"/>
    <property type="evidence" value="ECO:0007669"/>
    <property type="project" value="UniProtKB-KW"/>
</dbReference>
<keyword evidence="1" id="KW-0229">DNA integration</keyword>
<evidence type="ECO:0000256" key="3">
    <source>
        <dbReference type="ARBA" id="ARBA00023172"/>
    </source>
</evidence>
<dbReference type="Pfam" id="PF00589">
    <property type="entry name" value="Phage_integrase"/>
    <property type="match status" value="1"/>
</dbReference>
<evidence type="ECO:0000313" key="7">
    <source>
        <dbReference type="EMBL" id="SAL79189.1"/>
    </source>
</evidence>
<dbReference type="InterPro" id="IPR010998">
    <property type="entry name" value="Integrase_recombinase_N"/>
</dbReference>
<reference evidence="7" key="1">
    <citation type="submission" date="2016-01" db="EMBL/GenBank/DDBJ databases">
        <authorList>
            <person name="Peeters Charlotte."/>
        </authorList>
    </citation>
    <scope>NUCLEOTIDE SEQUENCE</scope>
    <source>
        <strain evidence="7">LMG 22936</strain>
    </source>
</reference>
<dbReference type="InterPro" id="IPR011010">
    <property type="entry name" value="DNA_brk_join_enz"/>
</dbReference>
<feature type="domain" description="Core-binding (CB)" evidence="6">
    <location>
        <begin position="108"/>
        <end position="194"/>
    </location>
</feature>
<dbReference type="PROSITE" id="PS51898">
    <property type="entry name" value="TYR_RECOMBINASE"/>
    <property type="match status" value="1"/>
</dbReference>
<dbReference type="InterPro" id="IPR013762">
    <property type="entry name" value="Integrase-like_cat_sf"/>
</dbReference>